<comment type="caution">
    <text evidence="1">The sequence shown here is derived from an EMBL/GenBank/DDBJ whole genome shotgun (WGS) entry which is preliminary data.</text>
</comment>
<sequence length="125" mass="13495">MAAQLMSLGMNKTPKESTYCNHCQPEADRQPAKENPVLGSSFPSADMVSCTFAFVLSPSQGPRGKFTMTVSQHVFELAVGRIRKGVDGQPFCRSVQVDVVGDAAITKIKKSSTSSTSNNSSKHLW</sequence>
<evidence type="ECO:0000313" key="2">
    <source>
        <dbReference type="Proteomes" id="UP000016801"/>
    </source>
</evidence>
<protein>
    <submittedName>
        <fullName evidence="1">Uncharacterized protein</fullName>
    </submittedName>
</protein>
<dbReference type="Proteomes" id="UP000016801">
    <property type="component" value="Unassembled WGS sequence"/>
</dbReference>
<organism evidence="1 2">
    <name type="scientific">Claviceps purpurea (strain 20.1)</name>
    <name type="common">Ergot fungus</name>
    <name type="synonym">Sphacelia segetum</name>
    <dbReference type="NCBI Taxonomy" id="1111077"/>
    <lineage>
        <taxon>Eukaryota</taxon>
        <taxon>Fungi</taxon>
        <taxon>Dikarya</taxon>
        <taxon>Ascomycota</taxon>
        <taxon>Pezizomycotina</taxon>
        <taxon>Sordariomycetes</taxon>
        <taxon>Hypocreomycetidae</taxon>
        <taxon>Hypocreales</taxon>
        <taxon>Clavicipitaceae</taxon>
        <taxon>Claviceps</taxon>
    </lineage>
</organism>
<dbReference type="AlphaFoldDB" id="M1W7V7"/>
<keyword evidence="2" id="KW-1185">Reference proteome</keyword>
<name>M1W7V7_CLAP2</name>
<dbReference type="VEuPathDB" id="FungiDB:CPUR_02431"/>
<dbReference type="HOGENOM" id="CLU_1992386_0_0_1"/>
<reference evidence="1 2" key="1">
    <citation type="journal article" date="2013" name="PLoS Genet.">
        <title>Plant-symbiotic fungi as chemical engineers: Multi-genome analysis of the Clavicipitaceae reveals dynamics of alkaloid loci.</title>
        <authorList>
            <person name="Schardl C.L."/>
            <person name="Young C.A."/>
            <person name="Hesse U."/>
            <person name="Amyotte S.G."/>
            <person name="Andreeva K."/>
            <person name="Calie P.J."/>
            <person name="Fleetwood D.J."/>
            <person name="Haws D.C."/>
            <person name="Moore N."/>
            <person name="Oeser B."/>
            <person name="Panaccione D.G."/>
            <person name="Schweri K.K."/>
            <person name="Voisey C.R."/>
            <person name="Farman M.L."/>
            <person name="Jaromczyk J.W."/>
            <person name="Roe B.A."/>
            <person name="O'Sullivan D.M."/>
            <person name="Scott B."/>
            <person name="Tudzynski P."/>
            <person name="An Z."/>
            <person name="Arnaoudova E.G."/>
            <person name="Bullock C.T."/>
            <person name="Charlton N.D."/>
            <person name="Chen L."/>
            <person name="Cox M."/>
            <person name="Dinkins R.D."/>
            <person name="Florea S."/>
            <person name="Glenn A.E."/>
            <person name="Gordon A."/>
            <person name="Gueldener U."/>
            <person name="Harris D.R."/>
            <person name="Hollin W."/>
            <person name="Jaromczyk J."/>
            <person name="Johnson R.D."/>
            <person name="Khan A.K."/>
            <person name="Leistner E."/>
            <person name="Leuchtmann A."/>
            <person name="Li C."/>
            <person name="Liu J."/>
            <person name="Liu J."/>
            <person name="Liu M."/>
            <person name="Mace W."/>
            <person name="Machado C."/>
            <person name="Nagabhyru P."/>
            <person name="Pan J."/>
            <person name="Schmid J."/>
            <person name="Sugawara K."/>
            <person name="Steiner U."/>
            <person name="Takach J.E."/>
            <person name="Tanaka E."/>
            <person name="Webb J.S."/>
            <person name="Wilson E.V."/>
            <person name="Wiseman J.L."/>
            <person name="Yoshida R."/>
            <person name="Zeng Z."/>
        </authorList>
    </citation>
    <scope>NUCLEOTIDE SEQUENCE [LARGE SCALE GENOMIC DNA]</scope>
    <source>
        <strain evidence="1 2">20.1</strain>
    </source>
</reference>
<dbReference type="EMBL" id="CAGA01000010">
    <property type="protein sequence ID" value="CCE28743.1"/>
    <property type="molecule type" value="Genomic_DNA"/>
</dbReference>
<accession>M1W7V7</accession>
<evidence type="ECO:0000313" key="1">
    <source>
        <dbReference type="EMBL" id="CCE28743.1"/>
    </source>
</evidence>
<gene>
    <name evidence="1" type="ORF">CPUR_02431</name>
</gene>
<proteinExistence type="predicted"/>